<dbReference type="Gene3D" id="3.40.50.300">
    <property type="entry name" value="P-loop containing nucleotide triphosphate hydrolases"/>
    <property type="match status" value="1"/>
</dbReference>
<keyword evidence="4 7" id="KW-0694">RNA-binding</keyword>
<dbReference type="KEGG" id="ppp:112278172"/>
<gene>
    <name evidence="13" type="primary">LOC112278172</name>
    <name evidence="12" type="ORF">PHYPA_030354</name>
</gene>
<dbReference type="InterPro" id="IPR015946">
    <property type="entry name" value="KH_dom-like_a/b"/>
</dbReference>
<dbReference type="GO" id="GO:0005525">
    <property type="term" value="F:GTP binding"/>
    <property type="evidence" value="ECO:0007669"/>
    <property type="project" value="UniProtKB-UniRule"/>
</dbReference>
<dbReference type="RefSeq" id="XP_024367114.1">
    <property type="nucleotide sequence ID" value="XM_024511346.2"/>
</dbReference>
<evidence type="ECO:0000256" key="4">
    <source>
        <dbReference type="ARBA" id="ARBA00022884"/>
    </source>
</evidence>
<evidence type="ECO:0000256" key="7">
    <source>
        <dbReference type="PROSITE-ProRule" id="PRU00118"/>
    </source>
</evidence>
<dbReference type="Pfam" id="PF01926">
    <property type="entry name" value="MMR_HSR1"/>
    <property type="match status" value="1"/>
</dbReference>
<organism evidence="12">
    <name type="scientific">Physcomitrium patens</name>
    <name type="common">Spreading-leaved earth moss</name>
    <name type="synonym">Physcomitrella patens</name>
    <dbReference type="NCBI Taxonomy" id="3218"/>
    <lineage>
        <taxon>Eukaryota</taxon>
        <taxon>Viridiplantae</taxon>
        <taxon>Streptophyta</taxon>
        <taxon>Embryophyta</taxon>
        <taxon>Bryophyta</taxon>
        <taxon>Bryophytina</taxon>
        <taxon>Bryopsida</taxon>
        <taxon>Funariidae</taxon>
        <taxon>Funariales</taxon>
        <taxon>Funariaceae</taxon>
        <taxon>Physcomitrium</taxon>
    </lineage>
</organism>
<dbReference type="Gramene" id="Pp3c26_7390V3.3">
    <property type="protein sequence ID" value="Pp3c26_7390V3.3"/>
    <property type="gene ID" value="Pp3c26_7390"/>
</dbReference>
<protein>
    <recommendedName>
        <fullName evidence="15">Era-type G domain-containing protein</fullName>
    </recommendedName>
</protein>
<dbReference type="HAMAP" id="MF_00367">
    <property type="entry name" value="GTPase_Era"/>
    <property type="match status" value="1"/>
</dbReference>
<feature type="region of interest" description="G3" evidence="8">
    <location>
        <begin position="177"/>
        <end position="180"/>
    </location>
</feature>
<reference evidence="12 14" key="1">
    <citation type="journal article" date="2008" name="Science">
        <title>The Physcomitrella genome reveals evolutionary insights into the conquest of land by plants.</title>
        <authorList>
            <person name="Rensing S."/>
            <person name="Lang D."/>
            <person name="Zimmer A."/>
            <person name="Terry A."/>
            <person name="Salamov A."/>
            <person name="Shapiro H."/>
            <person name="Nishiyama T."/>
            <person name="Perroud P.-F."/>
            <person name="Lindquist E."/>
            <person name="Kamisugi Y."/>
            <person name="Tanahashi T."/>
            <person name="Sakakibara K."/>
            <person name="Fujita T."/>
            <person name="Oishi K."/>
            <person name="Shin-I T."/>
            <person name="Kuroki Y."/>
            <person name="Toyoda A."/>
            <person name="Suzuki Y."/>
            <person name="Hashimoto A."/>
            <person name="Yamaguchi K."/>
            <person name="Sugano A."/>
            <person name="Kohara Y."/>
            <person name="Fujiyama A."/>
            <person name="Anterola A."/>
            <person name="Aoki S."/>
            <person name="Ashton N."/>
            <person name="Barbazuk W.B."/>
            <person name="Barker E."/>
            <person name="Bennetzen J."/>
            <person name="Bezanilla M."/>
            <person name="Blankenship R."/>
            <person name="Cho S.H."/>
            <person name="Dutcher S."/>
            <person name="Estelle M."/>
            <person name="Fawcett J.A."/>
            <person name="Gundlach H."/>
            <person name="Hanada K."/>
            <person name="Heyl A."/>
            <person name="Hicks K.A."/>
            <person name="Hugh J."/>
            <person name="Lohr M."/>
            <person name="Mayer K."/>
            <person name="Melkozernov A."/>
            <person name="Murata T."/>
            <person name="Nelson D."/>
            <person name="Pils B."/>
            <person name="Prigge M."/>
            <person name="Reiss B."/>
            <person name="Renner T."/>
            <person name="Rombauts S."/>
            <person name="Rushton P."/>
            <person name="Sanderfoot A."/>
            <person name="Schween G."/>
            <person name="Shiu S.-H."/>
            <person name="Stueber K."/>
            <person name="Theodoulou F.L."/>
            <person name="Tu H."/>
            <person name="Van de Peer Y."/>
            <person name="Verrier P.J."/>
            <person name="Waters E."/>
            <person name="Wood A."/>
            <person name="Yang L."/>
            <person name="Cove D."/>
            <person name="Cuming A."/>
            <person name="Hasebe M."/>
            <person name="Lucas S."/>
            <person name="Mishler D.B."/>
            <person name="Reski R."/>
            <person name="Grigoriev I."/>
            <person name="Quatrano R.S."/>
            <person name="Boore J.L."/>
        </authorList>
    </citation>
    <scope>NUCLEOTIDE SEQUENCE [LARGE SCALE GENOMIC DNA]</scope>
    <source>
        <strain evidence="13 14">cv. Gransden 2004</strain>
    </source>
</reference>
<dbReference type="EnsemblPlants" id="Pp3c26_7390V3.2">
    <property type="protein sequence ID" value="Pp3c26_7390V3.2"/>
    <property type="gene ID" value="Pp3c26_7390"/>
</dbReference>
<dbReference type="CDD" id="cd04163">
    <property type="entry name" value="Era"/>
    <property type="match status" value="1"/>
</dbReference>
<evidence type="ECO:0000256" key="8">
    <source>
        <dbReference type="PROSITE-ProRule" id="PRU01050"/>
    </source>
</evidence>
<comment type="similarity">
    <text evidence="2 8 9">Belongs to the TRAFAC class TrmE-Era-EngA-EngB-Septin-like GTPase superfamily. Era GTPase family.</text>
</comment>
<dbReference type="PROSITE" id="PS51713">
    <property type="entry name" value="G_ERA"/>
    <property type="match status" value="1"/>
</dbReference>
<dbReference type="GO" id="GO:0000028">
    <property type="term" value="P:ribosomal small subunit assembly"/>
    <property type="evidence" value="ECO:0000318"/>
    <property type="project" value="GO_Central"/>
</dbReference>
<evidence type="ECO:0000256" key="9">
    <source>
        <dbReference type="RuleBase" id="RU003761"/>
    </source>
</evidence>
<comment type="function">
    <text evidence="6">Nuclear genome-encoded probable GTPase involved in ribosome biogenesis in chloroplasts. Plays a role in 16S rRNA maturation in plastids and may contribute to the assembly of the small (30S) ribosomal subunit.</text>
</comment>
<dbReference type="Gramene" id="Pp3c26_7390V3.2">
    <property type="protein sequence ID" value="Pp3c26_7390V3.2"/>
    <property type="gene ID" value="Pp3c26_7390"/>
</dbReference>
<comment type="subcellular location">
    <subcellularLocation>
        <location evidence="1">Plastid</location>
        <location evidence="1">Chloroplast stroma</location>
        <location evidence="1">Chloroplast nucleoid</location>
    </subcellularLocation>
</comment>
<dbReference type="GO" id="GO:0019843">
    <property type="term" value="F:rRNA binding"/>
    <property type="evidence" value="ECO:0000318"/>
    <property type="project" value="GO_Central"/>
</dbReference>
<feature type="region of interest" description="G4" evidence="8">
    <location>
        <begin position="243"/>
        <end position="246"/>
    </location>
</feature>
<evidence type="ECO:0000256" key="1">
    <source>
        <dbReference type="ARBA" id="ARBA00004595"/>
    </source>
</evidence>
<dbReference type="EnsemblPlants" id="Pp3c26_7390V3.1">
    <property type="protein sequence ID" value="Pp3c26_7390V3.1"/>
    <property type="gene ID" value="Pp3c26_7390"/>
</dbReference>
<dbReference type="FunFam" id="3.30.300.20:FF:000003">
    <property type="entry name" value="GTPase Era"/>
    <property type="match status" value="1"/>
</dbReference>
<dbReference type="CDD" id="cd22534">
    <property type="entry name" value="KH-II_Era"/>
    <property type="match status" value="1"/>
</dbReference>
<dbReference type="NCBIfam" id="TIGR00231">
    <property type="entry name" value="small_GTP"/>
    <property type="match status" value="1"/>
</dbReference>
<dbReference type="EnsemblPlants" id="Pp3c26_7390V3.3">
    <property type="protein sequence ID" value="Pp3c26_7390V3.3"/>
    <property type="gene ID" value="Pp3c26_7390"/>
</dbReference>
<evidence type="ECO:0000259" key="10">
    <source>
        <dbReference type="PROSITE" id="PS50823"/>
    </source>
</evidence>
<feature type="domain" description="KH type-2" evidence="10">
    <location>
        <begin position="324"/>
        <end position="401"/>
    </location>
</feature>
<feature type="domain" description="Era-type G" evidence="11">
    <location>
        <begin position="122"/>
        <end position="293"/>
    </location>
</feature>
<dbReference type="Pfam" id="PF07650">
    <property type="entry name" value="KH_2"/>
    <property type="match status" value="1"/>
</dbReference>
<feature type="region of interest" description="G2" evidence="8">
    <location>
        <begin position="156"/>
        <end position="160"/>
    </location>
</feature>
<dbReference type="InterPro" id="IPR006073">
    <property type="entry name" value="GTP-bd"/>
</dbReference>
<dbReference type="OrthoDB" id="8954335at2759"/>
<dbReference type="NCBIfam" id="NF000908">
    <property type="entry name" value="PRK00089.1"/>
    <property type="match status" value="1"/>
</dbReference>
<dbReference type="SUPFAM" id="SSF54814">
    <property type="entry name" value="Prokaryotic type KH domain (KH-domain type II)"/>
    <property type="match status" value="1"/>
</dbReference>
<sequence length="421" mass="47169">MVIEGIAAVRSYAGALFRDINCSSENRIGGNDTLQQSGFLGTILLRKENVSGLQRQVGSGLTVRASEEKQVNQGKLQAKRPKAPTFILNVKPERKPMAEEPKPFLSLEDYDFENLIVDPNHRSGYVALVGKPNAGKSTLLNQIIGQKLSIVTNKPQTTRHRILGICSGPDYQMVLYDTPGVISKQVKKLDEMMMRNVRTATLNADCVLIVVDACEQPEEVMSRLTDGQQTLVTDNRPTLLVLNKKDLIKPGEIAKKKAWYELNGGTTEVIAVSAKQGAGVDKIKEWLLGRLPYGPAYYPKDVVSEHPERFFVSEILREKIFLQYRQEIPYVCQVNVTSYMERRVAKDFIQLEIVVEKEGQKGILLGKGGESLKMLATAARLDIEDFVGKEVYVEIKVKVKEDWRGNEELLDQYGYSGKISY</sequence>
<dbReference type="InterPro" id="IPR005662">
    <property type="entry name" value="GTPase_Era-like"/>
</dbReference>
<dbReference type="GO" id="GO:0042644">
    <property type="term" value="C:chloroplast nucleoid"/>
    <property type="evidence" value="ECO:0007669"/>
    <property type="project" value="UniProtKB-SubCell"/>
</dbReference>
<dbReference type="Gramene" id="Pp3c26_7390V3.1">
    <property type="protein sequence ID" value="Pp3c26_7390V3.1"/>
    <property type="gene ID" value="Pp3c26_7390"/>
</dbReference>
<dbReference type="AlphaFoldDB" id="A0A2K1IC59"/>
<proteinExistence type="inferred from homology"/>
<reference evidence="12 14" key="2">
    <citation type="journal article" date="2018" name="Plant J.">
        <title>The Physcomitrella patens chromosome-scale assembly reveals moss genome structure and evolution.</title>
        <authorList>
            <person name="Lang D."/>
            <person name="Ullrich K.K."/>
            <person name="Murat F."/>
            <person name="Fuchs J."/>
            <person name="Jenkins J."/>
            <person name="Haas F.B."/>
            <person name="Piednoel M."/>
            <person name="Gundlach H."/>
            <person name="Van Bel M."/>
            <person name="Meyberg R."/>
            <person name="Vives C."/>
            <person name="Morata J."/>
            <person name="Symeonidi A."/>
            <person name="Hiss M."/>
            <person name="Muchero W."/>
            <person name="Kamisugi Y."/>
            <person name="Saleh O."/>
            <person name="Blanc G."/>
            <person name="Decker E.L."/>
            <person name="van Gessel N."/>
            <person name="Grimwood J."/>
            <person name="Hayes R.D."/>
            <person name="Graham S.W."/>
            <person name="Gunter L.E."/>
            <person name="McDaniel S.F."/>
            <person name="Hoernstein S.N.W."/>
            <person name="Larsson A."/>
            <person name="Li F.W."/>
            <person name="Perroud P.F."/>
            <person name="Phillips J."/>
            <person name="Ranjan P."/>
            <person name="Rokshar D.S."/>
            <person name="Rothfels C.J."/>
            <person name="Schneider L."/>
            <person name="Shu S."/>
            <person name="Stevenson D.W."/>
            <person name="Thummler F."/>
            <person name="Tillich M."/>
            <person name="Villarreal Aguilar J.C."/>
            <person name="Widiez T."/>
            <person name="Wong G.K."/>
            <person name="Wymore A."/>
            <person name="Zhang Y."/>
            <person name="Zimmer A.D."/>
            <person name="Quatrano R.S."/>
            <person name="Mayer K.F.X."/>
            <person name="Goodstein D."/>
            <person name="Casacuberta J.M."/>
            <person name="Vandepoele K."/>
            <person name="Reski R."/>
            <person name="Cuming A.C."/>
            <person name="Tuskan G.A."/>
            <person name="Maumus F."/>
            <person name="Salse J."/>
            <person name="Schmutz J."/>
            <person name="Rensing S.A."/>
        </authorList>
    </citation>
    <scope>NUCLEOTIDE SEQUENCE [LARGE SCALE GENOMIC DNA]</scope>
    <source>
        <strain evidence="13 14">cv. Gransden 2004</strain>
    </source>
</reference>
<evidence type="ECO:0008006" key="15">
    <source>
        <dbReference type="Google" id="ProtNLM"/>
    </source>
</evidence>
<dbReference type="InterPro" id="IPR030388">
    <property type="entry name" value="G_ERA_dom"/>
</dbReference>
<evidence type="ECO:0000256" key="3">
    <source>
        <dbReference type="ARBA" id="ARBA00022741"/>
    </source>
</evidence>
<dbReference type="InterPro" id="IPR009019">
    <property type="entry name" value="KH_sf_prok-type"/>
</dbReference>
<evidence type="ECO:0000313" key="14">
    <source>
        <dbReference type="Proteomes" id="UP000006727"/>
    </source>
</evidence>
<dbReference type="InterPro" id="IPR027417">
    <property type="entry name" value="P-loop_NTPase"/>
</dbReference>
<feature type="region of interest" description="G1" evidence="8">
    <location>
        <begin position="130"/>
        <end position="137"/>
    </location>
</feature>
<dbReference type="InterPro" id="IPR005225">
    <property type="entry name" value="Small_GTP-bd"/>
</dbReference>
<dbReference type="InterPro" id="IPR004044">
    <property type="entry name" value="KH_dom_type_2"/>
</dbReference>
<feature type="region of interest" description="G5" evidence="8">
    <location>
        <begin position="272"/>
        <end position="274"/>
    </location>
</feature>
<evidence type="ECO:0000313" key="13">
    <source>
        <dbReference type="EnsemblPlants" id="Pp3c26_7390V3.1"/>
    </source>
</evidence>
<name>A0A2K1IC59_PHYPA</name>
<dbReference type="GeneID" id="112278172"/>
<evidence type="ECO:0000256" key="6">
    <source>
        <dbReference type="ARBA" id="ARBA00057494"/>
    </source>
</evidence>
<evidence type="ECO:0000256" key="5">
    <source>
        <dbReference type="ARBA" id="ARBA00023134"/>
    </source>
</evidence>
<evidence type="ECO:0000313" key="12">
    <source>
        <dbReference type="EMBL" id="PNR26873.1"/>
    </source>
</evidence>
<evidence type="ECO:0000256" key="2">
    <source>
        <dbReference type="ARBA" id="ARBA00007921"/>
    </source>
</evidence>
<dbReference type="PANTHER" id="PTHR42698">
    <property type="entry name" value="GTPASE ERA"/>
    <property type="match status" value="1"/>
</dbReference>
<dbReference type="EMBL" id="ABEU02000026">
    <property type="protein sequence ID" value="PNR26873.1"/>
    <property type="molecule type" value="Genomic_DNA"/>
</dbReference>
<dbReference type="GO" id="GO:0003729">
    <property type="term" value="F:mRNA binding"/>
    <property type="evidence" value="ECO:0007669"/>
    <property type="project" value="EnsemblPlants"/>
</dbReference>
<dbReference type="PaxDb" id="3218-PP1S399_34V6.1"/>
<dbReference type="STRING" id="3218.A0A2K1IC59"/>
<dbReference type="PROSITE" id="PS50823">
    <property type="entry name" value="KH_TYPE_2"/>
    <property type="match status" value="1"/>
</dbReference>
<dbReference type="PANTHER" id="PTHR42698:SF2">
    <property type="entry name" value="GTPASE ERA-LIKE, CHLOROPLASTIC"/>
    <property type="match status" value="1"/>
</dbReference>
<dbReference type="Proteomes" id="UP000006727">
    <property type="component" value="Chromosome 26"/>
</dbReference>
<dbReference type="Gene3D" id="3.30.300.20">
    <property type="match status" value="1"/>
</dbReference>
<reference evidence="13" key="3">
    <citation type="submission" date="2020-12" db="UniProtKB">
        <authorList>
            <consortium name="EnsemblPlants"/>
        </authorList>
    </citation>
    <scope>IDENTIFICATION</scope>
</reference>
<dbReference type="NCBIfam" id="TIGR00436">
    <property type="entry name" value="era"/>
    <property type="match status" value="1"/>
</dbReference>
<keyword evidence="5 8" id="KW-0342">GTP-binding</keyword>
<dbReference type="SUPFAM" id="SSF52540">
    <property type="entry name" value="P-loop containing nucleoside triphosphate hydrolases"/>
    <property type="match status" value="1"/>
</dbReference>
<dbReference type="FunCoup" id="A0A2K1IC59">
    <property type="interactions" value="914"/>
</dbReference>
<accession>A0A2K1IC59</accession>
<dbReference type="GO" id="GO:0043024">
    <property type="term" value="F:ribosomal small subunit binding"/>
    <property type="evidence" value="ECO:0000318"/>
    <property type="project" value="GO_Central"/>
</dbReference>
<evidence type="ECO:0000259" key="11">
    <source>
        <dbReference type="PROSITE" id="PS51713"/>
    </source>
</evidence>
<keyword evidence="14" id="KW-1185">Reference proteome</keyword>
<dbReference type="OMA" id="WAEVDVI"/>
<dbReference type="FunFam" id="3.40.50.300:FF:000094">
    <property type="entry name" value="GTPase Era"/>
    <property type="match status" value="1"/>
</dbReference>
<keyword evidence="3 8" id="KW-0547">Nucleotide-binding</keyword>